<dbReference type="Proteomes" id="UP001058974">
    <property type="component" value="Chromosome 3"/>
</dbReference>
<gene>
    <name evidence="2" type="ORF">KIW84_031064</name>
</gene>
<reference evidence="2 3" key="1">
    <citation type="journal article" date="2022" name="Nat. Genet.">
        <title>Improved pea reference genome and pan-genome highlight genomic features and evolutionary characteristics.</title>
        <authorList>
            <person name="Yang T."/>
            <person name="Liu R."/>
            <person name="Luo Y."/>
            <person name="Hu S."/>
            <person name="Wang D."/>
            <person name="Wang C."/>
            <person name="Pandey M.K."/>
            <person name="Ge S."/>
            <person name="Xu Q."/>
            <person name="Li N."/>
            <person name="Li G."/>
            <person name="Huang Y."/>
            <person name="Saxena R.K."/>
            <person name="Ji Y."/>
            <person name="Li M."/>
            <person name="Yan X."/>
            <person name="He Y."/>
            <person name="Liu Y."/>
            <person name="Wang X."/>
            <person name="Xiang C."/>
            <person name="Varshney R.K."/>
            <person name="Ding H."/>
            <person name="Gao S."/>
            <person name="Zong X."/>
        </authorList>
    </citation>
    <scope>NUCLEOTIDE SEQUENCE [LARGE SCALE GENOMIC DNA]</scope>
    <source>
        <strain evidence="2 3">cv. Zhongwan 6</strain>
    </source>
</reference>
<feature type="region of interest" description="Disordered" evidence="1">
    <location>
        <begin position="1"/>
        <end position="24"/>
    </location>
</feature>
<organism evidence="2 3">
    <name type="scientific">Pisum sativum</name>
    <name type="common">Garden pea</name>
    <name type="synonym">Lathyrus oleraceus</name>
    <dbReference type="NCBI Taxonomy" id="3888"/>
    <lineage>
        <taxon>Eukaryota</taxon>
        <taxon>Viridiplantae</taxon>
        <taxon>Streptophyta</taxon>
        <taxon>Embryophyta</taxon>
        <taxon>Tracheophyta</taxon>
        <taxon>Spermatophyta</taxon>
        <taxon>Magnoliopsida</taxon>
        <taxon>eudicotyledons</taxon>
        <taxon>Gunneridae</taxon>
        <taxon>Pentapetalae</taxon>
        <taxon>rosids</taxon>
        <taxon>fabids</taxon>
        <taxon>Fabales</taxon>
        <taxon>Fabaceae</taxon>
        <taxon>Papilionoideae</taxon>
        <taxon>50 kb inversion clade</taxon>
        <taxon>NPAAA clade</taxon>
        <taxon>Hologalegina</taxon>
        <taxon>IRL clade</taxon>
        <taxon>Fabeae</taxon>
        <taxon>Lathyrus</taxon>
    </lineage>
</organism>
<dbReference type="Gramene" id="Psat03G0106400-T1">
    <property type="protein sequence ID" value="KAI5425118.1"/>
    <property type="gene ID" value="KIW84_031064"/>
</dbReference>
<dbReference type="EMBL" id="JAMSHJ010000003">
    <property type="protein sequence ID" value="KAI5425118.1"/>
    <property type="molecule type" value="Genomic_DNA"/>
</dbReference>
<proteinExistence type="predicted"/>
<feature type="compositionally biased region" description="Pro residues" evidence="1">
    <location>
        <begin position="15"/>
        <end position="24"/>
    </location>
</feature>
<sequence>MGPGGPGGPGGGPGGPGPGGPGWGPPGPGGFFGGCANGLCSLISSCFYCLCCCWLVRDCFGGPPPRGPF</sequence>
<evidence type="ECO:0000313" key="2">
    <source>
        <dbReference type="EMBL" id="KAI5425118.1"/>
    </source>
</evidence>
<accession>A0A9D4XRG0</accession>
<feature type="compositionally biased region" description="Gly residues" evidence="1">
    <location>
        <begin position="1"/>
        <end position="14"/>
    </location>
</feature>
<comment type="caution">
    <text evidence="2">The sequence shown here is derived from an EMBL/GenBank/DDBJ whole genome shotgun (WGS) entry which is preliminary data.</text>
</comment>
<dbReference type="AlphaFoldDB" id="A0A9D4XRG0"/>
<protein>
    <submittedName>
        <fullName evidence="2">Uncharacterized protein</fullName>
    </submittedName>
</protein>
<keyword evidence="3" id="KW-1185">Reference proteome</keyword>
<evidence type="ECO:0000256" key="1">
    <source>
        <dbReference type="SAM" id="MobiDB-lite"/>
    </source>
</evidence>
<evidence type="ECO:0000313" key="3">
    <source>
        <dbReference type="Proteomes" id="UP001058974"/>
    </source>
</evidence>
<name>A0A9D4XRG0_PEA</name>